<comment type="subcellular location">
    <subcellularLocation>
        <location evidence="1 4">Nucleus</location>
    </subcellularLocation>
</comment>
<keyword evidence="4" id="KW-0010">Activator</keyword>
<dbReference type="Proteomes" id="UP000268093">
    <property type="component" value="Unassembled WGS sequence"/>
</dbReference>
<protein>
    <recommendedName>
        <fullName evidence="4">Mediator of RNA polymerase II transcription subunit 20</fullName>
    </recommendedName>
    <alternativeName>
        <fullName evidence="4">Mediator complex subunit 20</fullName>
    </alternativeName>
</protein>
<dbReference type="GO" id="GO:0016592">
    <property type="term" value="C:mediator complex"/>
    <property type="evidence" value="ECO:0007669"/>
    <property type="project" value="InterPro"/>
</dbReference>
<evidence type="ECO:0000313" key="5">
    <source>
        <dbReference type="EMBL" id="RUP48391.1"/>
    </source>
</evidence>
<keyword evidence="3 4" id="KW-0539">Nucleus</keyword>
<evidence type="ECO:0000256" key="4">
    <source>
        <dbReference type="RuleBase" id="RU364152"/>
    </source>
</evidence>
<evidence type="ECO:0000313" key="6">
    <source>
        <dbReference type="Proteomes" id="UP000268093"/>
    </source>
</evidence>
<evidence type="ECO:0000256" key="3">
    <source>
        <dbReference type="ARBA" id="ARBA00023242"/>
    </source>
</evidence>
<comment type="similarity">
    <text evidence="2 4">Belongs to the Mediator complex subunit 20 family.</text>
</comment>
<dbReference type="AlphaFoldDB" id="A0A433DC22"/>
<evidence type="ECO:0000256" key="1">
    <source>
        <dbReference type="ARBA" id="ARBA00004123"/>
    </source>
</evidence>
<organism evidence="5 6">
    <name type="scientific">Jimgerdemannia flammicorona</name>
    <dbReference type="NCBI Taxonomy" id="994334"/>
    <lineage>
        <taxon>Eukaryota</taxon>
        <taxon>Fungi</taxon>
        <taxon>Fungi incertae sedis</taxon>
        <taxon>Mucoromycota</taxon>
        <taxon>Mucoromycotina</taxon>
        <taxon>Endogonomycetes</taxon>
        <taxon>Endogonales</taxon>
        <taxon>Endogonaceae</taxon>
        <taxon>Jimgerdemannia</taxon>
    </lineage>
</organism>
<dbReference type="InterPro" id="IPR013921">
    <property type="entry name" value="Mediator_Med20"/>
</dbReference>
<keyword evidence="4" id="KW-0804">Transcription</keyword>
<name>A0A433DC22_9FUNG</name>
<comment type="subunit">
    <text evidence="4">Component of the Mediator complex.</text>
</comment>
<dbReference type="EMBL" id="RBNI01003400">
    <property type="protein sequence ID" value="RUP48391.1"/>
    <property type="molecule type" value="Genomic_DNA"/>
</dbReference>
<keyword evidence="4" id="KW-0805">Transcription regulation</keyword>
<keyword evidence="6" id="KW-1185">Reference proteome</keyword>
<reference evidence="5 6" key="1">
    <citation type="journal article" date="2018" name="New Phytol.">
        <title>Phylogenomics of Endogonaceae and evolution of mycorrhizas within Mucoromycota.</title>
        <authorList>
            <person name="Chang Y."/>
            <person name="Desiro A."/>
            <person name="Na H."/>
            <person name="Sandor L."/>
            <person name="Lipzen A."/>
            <person name="Clum A."/>
            <person name="Barry K."/>
            <person name="Grigoriev I.V."/>
            <person name="Martin F.M."/>
            <person name="Stajich J.E."/>
            <person name="Smith M.E."/>
            <person name="Bonito G."/>
            <person name="Spatafora J.W."/>
        </authorList>
    </citation>
    <scope>NUCLEOTIDE SEQUENCE [LARGE SCALE GENOMIC DNA]</scope>
    <source>
        <strain evidence="5 6">GMNB39</strain>
    </source>
</reference>
<dbReference type="GO" id="GO:0006357">
    <property type="term" value="P:regulation of transcription by RNA polymerase II"/>
    <property type="evidence" value="ECO:0007669"/>
    <property type="project" value="InterPro"/>
</dbReference>
<evidence type="ECO:0000256" key="2">
    <source>
        <dbReference type="ARBA" id="ARBA00010743"/>
    </source>
</evidence>
<proteinExistence type="inferred from homology"/>
<comment type="caution">
    <text evidence="5">The sequence shown here is derived from an EMBL/GenBank/DDBJ whole genome shotgun (WGS) entry which is preliminary data.</text>
</comment>
<gene>
    <name evidence="4" type="primary">MED20</name>
    <name evidence="5" type="ORF">BC936DRAFT_144643</name>
</gene>
<sequence>MGVTCPTRESHAHLQKYPSVIRWVDAKGMPTFSSIVDNVTKLLHGRHAGRWNMTCKVFRDTNPVQKTGTGKFMYQVALSQHPRHVYCMVDGSVLVEADKELENVLGKLKNLWVMRQSVPVEV</sequence>
<dbReference type="OrthoDB" id="1854899at2759"/>
<dbReference type="Pfam" id="PF08612">
    <property type="entry name" value="Med20"/>
    <property type="match status" value="1"/>
</dbReference>
<comment type="function">
    <text evidence="4">Component of the Mediator complex, a coactivator involved in the regulated transcription of nearly all RNA polymerase II-dependent genes. Mediator functions as a bridge to convey information from gene-specific regulatory proteins to the basal RNA polymerase II transcription machinery. Mediator is recruited to promoters by direct interactions with regulatory proteins and serves as a scaffold for the assembly of a functional preinitiation complex with RNA polymerase II and the general transcription factors.</text>
</comment>
<accession>A0A433DC22</accession>
<dbReference type="GO" id="GO:0003712">
    <property type="term" value="F:transcription coregulator activity"/>
    <property type="evidence" value="ECO:0007669"/>
    <property type="project" value="InterPro"/>
</dbReference>